<dbReference type="EMBL" id="RZUI01000002">
    <property type="protein sequence ID" value="KAA8831469.1"/>
    <property type="molecule type" value="Genomic_DNA"/>
</dbReference>
<dbReference type="AlphaFoldDB" id="A0A5M9ZVG4"/>
<comment type="caution">
    <text evidence="2">The sequence shown here is derived from an EMBL/GenBank/DDBJ whole genome shotgun (WGS) entry which is preliminary data.</text>
</comment>
<reference evidence="2 3" key="1">
    <citation type="journal article" date="2019" name="Syst. Appl. Microbiol.">
        <title>Characterization of Bifidobacterium species in feaces of the Egyptian fruit bat: Description of B. vespertilionis sp. nov. and B. rousetti sp. nov.</title>
        <authorList>
            <person name="Modesto M."/>
            <person name="Satti M."/>
            <person name="Watanabe K."/>
            <person name="Puglisi E."/>
            <person name="Morelli L."/>
            <person name="Huang C.-H."/>
            <person name="Liou J.-S."/>
            <person name="Miyashita M."/>
            <person name="Tamura T."/>
            <person name="Saito S."/>
            <person name="Mori K."/>
            <person name="Huang L."/>
            <person name="Sciavilla P."/>
            <person name="Sandri C."/>
            <person name="Spiezio C."/>
            <person name="Vitali F."/>
            <person name="Cavalieri D."/>
            <person name="Perpetuini G."/>
            <person name="Tofalo R."/>
            <person name="Bonetti A."/>
            <person name="Arita M."/>
            <person name="Mattarelli P."/>
        </authorList>
    </citation>
    <scope>NUCLEOTIDE SEQUENCE [LARGE SCALE GENOMIC DNA]</scope>
    <source>
        <strain evidence="2 3">RST7</strain>
    </source>
</reference>
<evidence type="ECO:0000256" key="1">
    <source>
        <dbReference type="SAM" id="MobiDB-lite"/>
    </source>
</evidence>
<gene>
    <name evidence="2" type="ORF">EMO89_01670</name>
</gene>
<organism evidence="2 3">
    <name type="scientific">Bifidobacterium tissieri</name>
    <dbReference type="NCBI Taxonomy" id="1630162"/>
    <lineage>
        <taxon>Bacteria</taxon>
        <taxon>Bacillati</taxon>
        <taxon>Actinomycetota</taxon>
        <taxon>Actinomycetes</taxon>
        <taxon>Bifidobacteriales</taxon>
        <taxon>Bifidobacteriaceae</taxon>
        <taxon>Bifidobacterium</taxon>
    </lineage>
</organism>
<feature type="region of interest" description="Disordered" evidence="1">
    <location>
        <begin position="37"/>
        <end position="65"/>
    </location>
</feature>
<sequence length="103" mass="11194">MAKVKVKINPQGMQAILNNAKVEALVDREAKRIASAAQSQYKGPASTDAHVQGYTASDVQHGRYGRRYGGRPVAYVNARGYHGNRDEARNKTLERILLAGKGG</sequence>
<evidence type="ECO:0000313" key="2">
    <source>
        <dbReference type="EMBL" id="KAA8831469.1"/>
    </source>
</evidence>
<evidence type="ECO:0000313" key="3">
    <source>
        <dbReference type="Proteomes" id="UP000412028"/>
    </source>
</evidence>
<dbReference type="Proteomes" id="UP000412028">
    <property type="component" value="Unassembled WGS sequence"/>
</dbReference>
<dbReference type="RefSeq" id="WP_150380655.1">
    <property type="nucleotide sequence ID" value="NZ_RZUI01000002.1"/>
</dbReference>
<name>A0A5M9ZVG4_9BIFI</name>
<proteinExistence type="predicted"/>
<protein>
    <submittedName>
        <fullName evidence="2">Uncharacterized protein</fullName>
    </submittedName>
</protein>
<accession>A0A5M9ZVG4</accession>